<feature type="transmembrane region" description="Helical" evidence="1">
    <location>
        <begin position="480"/>
        <end position="500"/>
    </location>
</feature>
<dbReference type="Proteomes" id="UP001239445">
    <property type="component" value="Unassembled WGS sequence"/>
</dbReference>
<name>A0AAJ0F861_9PEZI</name>
<proteinExistence type="predicted"/>
<keyword evidence="1" id="KW-1133">Transmembrane helix</keyword>
<comment type="caution">
    <text evidence="2">The sequence shown here is derived from an EMBL/GenBank/DDBJ whole genome shotgun (WGS) entry which is preliminary data.</text>
</comment>
<feature type="transmembrane region" description="Helical" evidence="1">
    <location>
        <begin position="345"/>
        <end position="367"/>
    </location>
</feature>
<feature type="transmembrane region" description="Helical" evidence="1">
    <location>
        <begin position="70"/>
        <end position="89"/>
    </location>
</feature>
<protein>
    <submittedName>
        <fullName evidence="2">Uncharacterized protein</fullName>
    </submittedName>
</protein>
<feature type="transmembrane region" description="Helical" evidence="1">
    <location>
        <begin position="313"/>
        <end position="333"/>
    </location>
</feature>
<dbReference type="PANTHER" id="PTHR35043">
    <property type="entry name" value="TRANSCRIPTION FACTOR DOMAIN-CONTAINING PROTEIN"/>
    <property type="match status" value="1"/>
</dbReference>
<dbReference type="AlphaFoldDB" id="A0AAJ0F861"/>
<evidence type="ECO:0000313" key="3">
    <source>
        <dbReference type="Proteomes" id="UP001239445"/>
    </source>
</evidence>
<evidence type="ECO:0000313" key="2">
    <source>
        <dbReference type="EMBL" id="KAK1754063.1"/>
    </source>
</evidence>
<sequence length="527" mass="61067">MASSSNVTNATSSNSDFRWGWVPSGEDRGTLDIVWSCSVTIFLCCWVATHPNVGAPKDKFLQRCIDRTHLAVVGLLGPEFLFGIALGQFSSARRSVRKFKTDKVSDGIEWTYKYAFFTDMGGMFLTSDDFPQGYPINAEQLHWLVKNGHVDFPDMKKMDIGERNTSDMLSRLLTVWQALWFSIIEIQRAREGLPMTTLELTALSYVFVMLATQICWAKKPSIARPRMIPTKDGKLAEDIRTWARNNTHRDLPQEWYRTPMDFINGPRFQIDTHWLYYTRLTHLLRLPIVSRPMKSKPWDRFPSDIWLPIEKSWLAAPFGGFVLLVFSGWFLLGWNFFFPTPHEQYLWRICAVVQAVFGVYGGLYYMFEGFKWYAAYEELQKQELAAPPLRSMTSRAIAKAATKVTLAEQTIPVNTDTESQSQLGETESRSARRWRHLLPRRLVPWVEWIVERYRRVDRWLDRVRNISHDQDPGNAMRIHVIGPITVICALYTVCRAYFYLEDYLSLRVQPVGVYVTVNQYVPFWGGG</sequence>
<dbReference type="PANTHER" id="PTHR35043:SF8">
    <property type="entry name" value="DUF4220 DOMAIN-CONTAINING PROTEIN"/>
    <property type="match status" value="1"/>
</dbReference>
<reference evidence="2" key="1">
    <citation type="submission" date="2023-06" db="EMBL/GenBank/DDBJ databases">
        <title>Genome-scale phylogeny and comparative genomics of the fungal order Sordariales.</title>
        <authorList>
            <consortium name="Lawrence Berkeley National Laboratory"/>
            <person name="Hensen N."/>
            <person name="Bonometti L."/>
            <person name="Westerberg I."/>
            <person name="Brannstrom I.O."/>
            <person name="Guillou S."/>
            <person name="Cros-Aarteil S."/>
            <person name="Calhoun S."/>
            <person name="Haridas S."/>
            <person name="Kuo A."/>
            <person name="Mondo S."/>
            <person name="Pangilinan J."/>
            <person name="Riley R."/>
            <person name="Labutti K."/>
            <person name="Andreopoulos B."/>
            <person name="Lipzen A."/>
            <person name="Chen C."/>
            <person name="Yanf M."/>
            <person name="Daum C."/>
            <person name="Ng V."/>
            <person name="Clum A."/>
            <person name="Steindorff A."/>
            <person name="Ohm R."/>
            <person name="Martin F."/>
            <person name="Silar P."/>
            <person name="Natvig D."/>
            <person name="Lalanne C."/>
            <person name="Gautier V."/>
            <person name="Ament-Velasquez S.L."/>
            <person name="Kruys A."/>
            <person name="Hutchinson M.I."/>
            <person name="Powell A.J."/>
            <person name="Barry K."/>
            <person name="Miller A.N."/>
            <person name="Grigoriev I.V."/>
            <person name="Debuchy R."/>
            <person name="Gladieux P."/>
            <person name="Thoren M.H."/>
            <person name="Johannesson H."/>
        </authorList>
    </citation>
    <scope>NUCLEOTIDE SEQUENCE</scope>
    <source>
        <strain evidence="2">PSN4</strain>
    </source>
</reference>
<keyword evidence="1" id="KW-0812">Transmembrane</keyword>
<accession>A0AAJ0F861</accession>
<keyword evidence="1" id="KW-0472">Membrane</keyword>
<evidence type="ECO:0000256" key="1">
    <source>
        <dbReference type="SAM" id="Phobius"/>
    </source>
</evidence>
<organism evidence="2 3">
    <name type="scientific">Echria macrotheca</name>
    <dbReference type="NCBI Taxonomy" id="438768"/>
    <lineage>
        <taxon>Eukaryota</taxon>
        <taxon>Fungi</taxon>
        <taxon>Dikarya</taxon>
        <taxon>Ascomycota</taxon>
        <taxon>Pezizomycotina</taxon>
        <taxon>Sordariomycetes</taxon>
        <taxon>Sordariomycetidae</taxon>
        <taxon>Sordariales</taxon>
        <taxon>Schizotheciaceae</taxon>
        <taxon>Echria</taxon>
    </lineage>
</organism>
<dbReference type="EMBL" id="MU839836">
    <property type="protein sequence ID" value="KAK1754063.1"/>
    <property type="molecule type" value="Genomic_DNA"/>
</dbReference>
<gene>
    <name evidence="2" type="ORF">QBC47DRAFT_385512</name>
</gene>
<keyword evidence="3" id="KW-1185">Reference proteome</keyword>